<dbReference type="Gene3D" id="2.30.120.10">
    <property type="match status" value="1"/>
</dbReference>
<dbReference type="Gene3D" id="1.10.1400.10">
    <property type="match status" value="1"/>
</dbReference>
<feature type="active site" description="Nucleophile" evidence="5">
    <location>
        <position position="258"/>
    </location>
</feature>
<dbReference type="InterPro" id="IPR002692">
    <property type="entry name" value="S45"/>
</dbReference>
<dbReference type="InterPro" id="IPR029055">
    <property type="entry name" value="Ntn_hydrolases_N"/>
</dbReference>
<dbReference type="PANTHER" id="PTHR34218">
    <property type="entry name" value="PEPTIDASE S45 PENICILLIN AMIDASE"/>
    <property type="match status" value="1"/>
</dbReference>
<dbReference type="GO" id="GO:0016811">
    <property type="term" value="F:hydrolase activity, acting on carbon-nitrogen (but not peptide) bonds, in linear amides"/>
    <property type="evidence" value="ECO:0007669"/>
    <property type="project" value="InterPro"/>
</dbReference>
<dbReference type="Gene3D" id="3.60.20.10">
    <property type="entry name" value="Glutamine Phosphoribosylpyrophosphate, subunit 1, domain 1"/>
    <property type="match status" value="1"/>
</dbReference>
<evidence type="ECO:0000313" key="8">
    <source>
        <dbReference type="Proteomes" id="UP000490980"/>
    </source>
</evidence>
<comment type="caution">
    <text evidence="7">The sequence shown here is derived from an EMBL/GenBank/DDBJ whole genome shotgun (WGS) entry which is preliminary data.</text>
</comment>
<evidence type="ECO:0000256" key="6">
    <source>
        <dbReference type="PIRSR" id="PIRSR001227-2"/>
    </source>
</evidence>
<evidence type="ECO:0000256" key="2">
    <source>
        <dbReference type="ARBA" id="ARBA00022801"/>
    </source>
</evidence>
<dbReference type="InterPro" id="IPR014395">
    <property type="entry name" value="Pen/GL7ACA/AHL_acylase"/>
</dbReference>
<dbReference type="PANTHER" id="PTHR34218:SF4">
    <property type="entry name" value="ACYL-HOMOSERINE LACTONE ACYLASE QUIP"/>
    <property type="match status" value="1"/>
</dbReference>
<dbReference type="AlphaFoldDB" id="A0A7X5UA95"/>
<evidence type="ECO:0000256" key="4">
    <source>
        <dbReference type="ARBA" id="ARBA00038735"/>
    </source>
</evidence>
<comment type="subunit">
    <text evidence="4">Heterodimer of an alpha subunit and a beta subunit processed from the same precursor.</text>
</comment>
<evidence type="ECO:0000256" key="5">
    <source>
        <dbReference type="PIRSR" id="PIRSR001227-1"/>
    </source>
</evidence>
<comment type="cofactor">
    <cofactor evidence="6">
        <name>Ca(2+)</name>
        <dbReference type="ChEBI" id="CHEBI:29108"/>
    </cofactor>
    <text evidence="6">Binds 1 Ca(2+) ion per dimer.</text>
</comment>
<comment type="similarity">
    <text evidence="1">Belongs to the peptidase S45 family.</text>
</comment>
<gene>
    <name evidence="7" type="ORF">HBF25_09915</name>
</gene>
<evidence type="ECO:0000256" key="1">
    <source>
        <dbReference type="ARBA" id="ARBA00006586"/>
    </source>
</evidence>
<dbReference type="InterPro" id="IPR043146">
    <property type="entry name" value="Penicillin_amidase_N_B-knob"/>
</dbReference>
<dbReference type="Pfam" id="PF01804">
    <property type="entry name" value="Penicil_amidase"/>
    <property type="match status" value="1"/>
</dbReference>
<dbReference type="Gene3D" id="1.10.439.10">
    <property type="entry name" value="Penicillin Amidohydrolase, domain 1"/>
    <property type="match status" value="1"/>
</dbReference>
<reference evidence="7 8" key="1">
    <citation type="submission" date="2020-03" db="EMBL/GenBank/DDBJ databases">
        <authorList>
            <person name="Lai Q."/>
        </authorList>
    </citation>
    <scope>NUCLEOTIDE SEQUENCE [LARGE SCALE GENOMIC DNA]</scope>
    <source>
        <strain evidence="7 8">CCUG 25036</strain>
    </source>
</reference>
<dbReference type="PIRSF" id="PIRSF001227">
    <property type="entry name" value="Pen_acylase"/>
    <property type="match status" value="1"/>
</dbReference>
<keyword evidence="6" id="KW-0479">Metal-binding</keyword>
<keyword evidence="8" id="KW-1185">Reference proteome</keyword>
<proteinExistence type="inferred from homology"/>
<feature type="binding site" evidence="6">
    <location>
        <position position="340"/>
    </location>
    <ligand>
        <name>Ca(2+)</name>
        <dbReference type="ChEBI" id="CHEBI:29108"/>
    </ligand>
</feature>
<dbReference type="SUPFAM" id="SSF56235">
    <property type="entry name" value="N-terminal nucleophile aminohydrolases (Ntn hydrolases)"/>
    <property type="match status" value="1"/>
</dbReference>
<dbReference type="GO" id="GO:0046872">
    <property type="term" value="F:metal ion binding"/>
    <property type="evidence" value="ECO:0007669"/>
    <property type="project" value="UniProtKB-KW"/>
</dbReference>
<keyword evidence="2" id="KW-0378">Hydrolase</keyword>
<organism evidence="7 8">
    <name type="scientific">Luteibacter anthropi</name>
    <dbReference type="NCBI Taxonomy" id="564369"/>
    <lineage>
        <taxon>Bacteria</taxon>
        <taxon>Pseudomonadati</taxon>
        <taxon>Pseudomonadota</taxon>
        <taxon>Gammaproteobacteria</taxon>
        <taxon>Lysobacterales</taxon>
        <taxon>Rhodanobacteraceae</taxon>
        <taxon>Luteibacter</taxon>
    </lineage>
</organism>
<protein>
    <submittedName>
        <fullName evidence="7">Penicillin acylase family protein</fullName>
    </submittedName>
</protein>
<dbReference type="CDD" id="cd03747">
    <property type="entry name" value="Ntn_PGA_like"/>
    <property type="match status" value="1"/>
</dbReference>
<dbReference type="RefSeq" id="WP_166947872.1">
    <property type="nucleotide sequence ID" value="NZ_JAARLZ010000004.1"/>
</dbReference>
<dbReference type="InterPro" id="IPR023343">
    <property type="entry name" value="Penicillin_amidase_dom1"/>
</dbReference>
<sequence length="785" mass="85791">MKIRRALSRLLIALLVLIGLAGGAGWYLLSGSLARLDGKIIVTGPSAPVTLDRDERGTLTVEGHNRRDVAWALGYAHAQDRFFQMDLMRRVAAGELSALVGKAALEVDTGHRVHRMRAVAERAYAMLPADQRELVDAYRDGVNTGLGALRVRPWEYLLLRQAPRPWKGEDTLLVLGAMYLDLNEDGTNQREREIRRLRAALPPALADALLAPDPQWEAPLDASPSPGVTLPDATSFDLRSQATAAAIAPAPLPEFPGSNSFAVGGALTTDGHALVANDMHLGLRVPDIWYRARLRYPDPGAPGGVRDLNGVTLPGTPALVAGSNGQVAWAFTNSYGRWMDLVRVERDPADPSRYRTSDEKLPFEVHDETIEVAGGAPVQLKVEDTCWGPLVAPDTDGTPLALAWIAHEPRAFNLGIMGLEHAANLKEALDIAPSAGMPPQNLVVGDSDGHIGWTIIGNTIPLRDGPDGTWQGTATADRYPRLVDPDDHRLWTANNRTVGGDALALLGNGGHDLGARARQIRDDLRAKDRFAPADMLAIQTDDRAVFLTRWQALLQDVLAKDDSDEFASLKQLTAKWGGRADIDSIDYRLVRTFRQNVREAVLAPFIAKTRARFPDFSWPRAVVAEAAIWEMLQKKPMNLLDPRWKDWNDLLLNAARKTADDLGKQTGGLAARRWGETNTAHIAHPLSAALPHWLARFLDMPSEPLPGDTDMPRVQAPAFGASERFGISPGHEDRSYLEMPGGQSGHPLSPFHGSGHEDWVRGRATPLLPGQREHQLVLEPLGERS</sequence>
<keyword evidence="6" id="KW-0106">Calcium</keyword>
<dbReference type="InterPro" id="IPR043147">
    <property type="entry name" value="Penicillin_amidase_A-knob"/>
</dbReference>
<dbReference type="GO" id="GO:0017000">
    <property type="term" value="P:antibiotic biosynthetic process"/>
    <property type="evidence" value="ECO:0007669"/>
    <property type="project" value="InterPro"/>
</dbReference>
<feature type="binding site" evidence="6">
    <location>
        <position position="193"/>
    </location>
    <ligand>
        <name>Ca(2+)</name>
        <dbReference type="ChEBI" id="CHEBI:29108"/>
    </ligand>
</feature>
<keyword evidence="3" id="KW-0865">Zymogen</keyword>
<name>A0A7X5UA95_9GAMM</name>
<evidence type="ECO:0000256" key="3">
    <source>
        <dbReference type="ARBA" id="ARBA00023145"/>
    </source>
</evidence>
<evidence type="ECO:0000313" key="7">
    <source>
        <dbReference type="EMBL" id="NII06700.1"/>
    </source>
</evidence>
<dbReference type="Proteomes" id="UP000490980">
    <property type="component" value="Unassembled WGS sequence"/>
</dbReference>
<dbReference type="EMBL" id="JAARLZ010000004">
    <property type="protein sequence ID" value="NII06700.1"/>
    <property type="molecule type" value="Genomic_DNA"/>
</dbReference>
<accession>A0A7X5UA95</accession>